<dbReference type="Gene3D" id="3.40.50.280">
    <property type="entry name" value="Cobalamin-binding domain"/>
    <property type="match status" value="1"/>
</dbReference>
<dbReference type="EMBL" id="AP028907">
    <property type="protein sequence ID" value="BES81840.1"/>
    <property type="molecule type" value="Genomic_DNA"/>
</dbReference>
<dbReference type="SUPFAM" id="SSF102114">
    <property type="entry name" value="Radical SAM enzymes"/>
    <property type="match status" value="1"/>
</dbReference>
<evidence type="ECO:0000259" key="2">
    <source>
        <dbReference type="PROSITE" id="PS51918"/>
    </source>
</evidence>
<feature type="transmembrane region" description="Helical" evidence="1">
    <location>
        <begin position="12"/>
        <end position="35"/>
    </location>
</feature>
<sequence>MAKRCRSCLRVALLYPAVYSAAVASLAYQNLYYMLNSIDYVQAERLVATSMAGEEPPPRSLETGTPLDRFDLVLVPVSYELDYVTMARMLEAAGVPALRRARQPGDHPLVVVGGPVPSMNPAVALELADLVLVGEAEETVPRLAEQLYTGGREAVHGLACRRGFLAPGCSEPVGKAVAWSLDEAFHSTLQFRVPGSGEPWGEAYMVEASRGCPHMCRFCMEAHFLLPTRHRSLGRLKQLIEQGVEANGVRRVAFYALSFFDHPSADELLEWVVGEGLEATIGSLRADLLDEDRVELLHAAGQRVVTVAPETLSPRLCRATGKCIMIDVVEEIAGWAWRRRMHIKLYLMLGLPGETDRDIEDYVEQLRRLSRRAPPARDAIRVTVNPLVPKPWTPFQYLPLVDRKTYERRVRVLRRAQSKVLSIDALSYRYAYAQAVIARGDGRVAELVAEWARLGGRLGQLWTAARRLGVNPDSYAHGPPEERPWEHLVRPGYPPAALRDSYRAALASLKA</sequence>
<proteinExistence type="predicted"/>
<keyword evidence="1" id="KW-0472">Membrane</keyword>
<dbReference type="SFLD" id="SFLDG01082">
    <property type="entry name" value="B12-binding_domain_containing"/>
    <property type="match status" value="1"/>
</dbReference>
<dbReference type="Pfam" id="PF19864">
    <property type="entry name" value="Radical_SAM_N2"/>
    <property type="match status" value="1"/>
</dbReference>
<dbReference type="PROSITE" id="PS51918">
    <property type="entry name" value="RADICAL_SAM"/>
    <property type="match status" value="1"/>
</dbReference>
<dbReference type="CDD" id="cd01335">
    <property type="entry name" value="Radical_SAM"/>
    <property type="match status" value="1"/>
</dbReference>
<dbReference type="Gene3D" id="3.80.30.20">
    <property type="entry name" value="tm_1862 like domain"/>
    <property type="match status" value="1"/>
</dbReference>
<dbReference type="PANTHER" id="PTHR42731:SF1">
    <property type="entry name" value="RADICAL SAM DOMAIN PROTEIN"/>
    <property type="match status" value="1"/>
</dbReference>
<organism evidence="3 4">
    <name type="scientific">Pyrodictium abyssi</name>
    <dbReference type="NCBI Taxonomy" id="54256"/>
    <lineage>
        <taxon>Archaea</taxon>
        <taxon>Thermoproteota</taxon>
        <taxon>Thermoprotei</taxon>
        <taxon>Desulfurococcales</taxon>
        <taxon>Pyrodictiaceae</taxon>
        <taxon>Pyrodictium</taxon>
    </lineage>
</organism>
<evidence type="ECO:0000313" key="3">
    <source>
        <dbReference type="EMBL" id="BES81840.1"/>
    </source>
</evidence>
<keyword evidence="1" id="KW-0812">Transmembrane</keyword>
<feature type="domain" description="Radical SAM core" evidence="2">
    <location>
        <begin position="198"/>
        <end position="424"/>
    </location>
</feature>
<dbReference type="InterPro" id="IPR007197">
    <property type="entry name" value="rSAM"/>
</dbReference>
<dbReference type="SMART" id="SM00729">
    <property type="entry name" value="Elp3"/>
    <property type="match status" value="1"/>
</dbReference>
<name>A0ABM8IWC0_9CREN</name>
<protein>
    <submittedName>
        <fullName evidence="3">Radical SAM protein</fullName>
    </submittedName>
</protein>
<evidence type="ECO:0000256" key="1">
    <source>
        <dbReference type="SAM" id="Phobius"/>
    </source>
</evidence>
<dbReference type="InterPro" id="IPR023404">
    <property type="entry name" value="rSAM_horseshoe"/>
</dbReference>
<keyword evidence="4" id="KW-1185">Reference proteome</keyword>
<dbReference type="InterPro" id="IPR006638">
    <property type="entry name" value="Elp3/MiaA/NifB-like_rSAM"/>
</dbReference>
<dbReference type="SFLD" id="SFLDS00029">
    <property type="entry name" value="Radical_SAM"/>
    <property type="match status" value="1"/>
</dbReference>
<dbReference type="InterPro" id="IPR045784">
    <property type="entry name" value="Radical_SAM_N2"/>
</dbReference>
<keyword evidence="1" id="KW-1133">Transmembrane helix</keyword>
<evidence type="ECO:0000313" key="4">
    <source>
        <dbReference type="Proteomes" id="UP001341135"/>
    </source>
</evidence>
<reference evidence="3 4" key="1">
    <citation type="submission" date="2023-09" db="EMBL/GenBank/DDBJ databases">
        <title>Pyrofollis japonicus gen. nov. sp. nov., a novel member of the family Pyrodictiaceae isolated from the Iheya North hydrothermal field.</title>
        <authorList>
            <person name="Miyazaki U."/>
            <person name="Sanari M."/>
            <person name="Tame A."/>
            <person name="Kitajima M."/>
            <person name="Okamoto A."/>
            <person name="Sawayama S."/>
            <person name="Miyazaki J."/>
            <person name="Takai K."/>
            <person name="Nakagawa S."/>
        </authorList>
    </citation>
    <scope>NUCLEOTIDE SEQUENCE [LARGE SCALE GENOMIC DNA]</scope>
    <source>
        <strain evidence="3 4">AV2</strain>
    </source>
</reference>
<dbReference type="Proteomes" id="UP001341135">
    <property type="component" value="Chromosome"/>
</dbReference>
<dbReference type="Pfam" id="PF04055">
    <property type="entry name" value="Radical_SAM"/>
    <property type="match status" value="1"/>
</dbReference>
<accession>A0ABM8IWC0</accession>
<dbReference type="PANTHER" id="PTHR42731">
    <property type="entry name" value="SLL1084 PROTEIN"/>
    <property type="match status" value="1"/>
</dbReference>
<gene>
    <name evidence="3" type="ORF">PABY_14070</name>
</gene>
<dbReference type="InterPro" id="IPR058240">
    <property type="entry name" value="rSAM_sf"/>
</dbReference>